<dbReference type="EMBL" id="QRXR01000008">
    <property type="protein sequence ID" value="RGU26070.1"/>
    <property type="molecule type" value="Genomic_DNA"/>
</dbReference>
<dbReference type="Proteomes" id="UP000283765">
    <property type="component" value="Unassembled WGS sequence"/>
</dbReference>
<organism evidence="1 2">
    <name type="scientific">Agathobacter rectalis</name>
    <dbReference type="NCBI Taxonomy" id="39491"/>
    <lineage>
        <taxon>Bacteria</taxon>
        <taxon>Bacillati</taxon>
        <taxon>Bacillota</taxon>
        <taxon>Clostridia</taxon>
        <taxon>Lachnospirales</taxon>
        <taxon>Lachnospiraceae</taxon>
        <taxon>Agathobacter</taxon>
    </lineage>
</organism>
<proteinExistence type="predicted"/>
<sequence>MAESEAIREKRKFAIELKQLVHQKCVEINHYVSGCDSPFSYLQIADVQESLREIENTLNIKAKE</sequence>
<evidence type="ECO:0000313" key="1">
    <source>
        <dbReference type="EMBL" id="RGU26070.1"/>
    </source>
</evidence>
<evidence type="ECO:0000313" key="2">
    <source>
        <dbReference type="Proteomes" id="UP000283765"/>
    </source>
</evidence>
<protein>
    <submittedName>
        <fullName evidence="1">Uncharacterized protein</fullName>
    </submittedName>
</protein>
<reference evidence="1 2" key="1">
    <citation type="submission" date="2018-08" db="EMBL/GenBank/DDBJ databases">
        <title>A genome reference for cultivated species of the human gut microbiota.</title>
        <authorList>
            <person name="Zou Y."/>
            <person name="Xue W."/>
            <person name="Luo G."/>
        </authorList>
    </citation>
    <scope>NUCLEOTIDE SEQUENCE [LARGE SCALE GENOMIC DNA]</scope>
    <source>
        <strain evidence="1 2">AF17-27</strain>
    </source>
</reference>
<dbReference type="RefSeq" id="WP_117993429.1">
    <property type="nucleotide sequence ID" value="NZ_QRXR01000008.1"/>
</dbReference>
<comment type="caution">
    <text evidence="1">The sequence shown here is derived from an EMBL/GenBank/DDBJ whole genome shotgun (WGS) entry which is preliminary data.</text>
</comment>
<dbReference type="AlphaFoldDB" id="A0A412RQV3"/>
<name>A0A412RQV3_9FIRM</name>
<gene>
    <name evidence="1" type="ORF">DWW89_06400</name>
</gene>
<accession>A0A412RQV3</accession>